<dbReference type="Gene3D" id="3.30.1240.10">
    <property type="match status" value="1"/>
</dbReference>
<evidence type="ECO:0000313" key="1">
    <source>
        <dbReference type="EMBL" id="KNE21853.1"/>
    </source>
</evidence>
<reference evidence="2" key="1">
    <citation type="submission" date="2015-07" db="EMBL/GenBank/DDBJ databases">
        <title>Fjat-10053 dsm26.</title>
        <authorList>
            <person name="Liu B."/>
            <person name="Wang J."/>
            <person name="Zhu Y."/>
            <person name="Liu G."/>
            <person name="Chen Q."/>
            <person name="Chen Z."/>
            <person name="Lan J."/>
            <person name="Che J."/>
            <person name="Ge C."/>
            <person name="Shi H."/>
            <person name="Pan Z."/>
            <person name="Liu X."/>
        </authorList>
    </citation>
    <scope>NUCLEOTIDE SEQUENCE [LARGE SCALE GENOMIC DNA]</scope>
    <source>
        <strain evidence="2">DSM 26</strain>
    </source>
</reference>
<dbReference type="InterPro" id="IPR006379">
    <property type="entry name" value="HAD-SF_hydro_IIB"/>
</dbReference>
<dbReference type="PATRIC" id="fig|1473.5.peg.3600"/>
<keyword evidence="1" id="KW-0378">Hydrolase</keyword>
<dbReference type="GeneID" id="66869575"/>
<gene>
    <name evidence="1" type="ORF">AFK71_03320</name>
</gene>
<dbReference type="NCBIfam" id="TIGR01484">
    <property type="entry name" value="HAD-SF-IIB"/>
    <property type="match status" value="1"/>
</dbReference>
<dbReference type="GO" id="GO:0016791">
    <property type="term" value="F:phosphatase activity"/>
    <property type="evidence" value="ECO:0007669"/>
    <property type="project" value="TreeGrafter"/>
</dbReference>
<dbReference type="InterPro" id="IPR036412">
    <property type="entry name" value="HAD-like_sf"/>
</dbReference>
<dbReference type="RefSeq" id="WP_050350132.1">
    <property type="nucleotide sequence ID" value="NZ_BOSN01000005.1"/>
</dbReference>
<keyword evidence="2" id="KW-1185">Reference proteome</keyword>
<evidence type="ECO:0000313" key="2">
    <source>
        <dbReference type="Proteomes" id="UP000036780"/>
    </source>
</evidence>
<dbReference type="AlphaFoldDB" id="A0A0L0QUG9"/>
<dbReference type="SUPFAM" id="SSF56784">
    <property type="entry name" value="HAD-like"/>
    <property type="match status" value="1"/>
</dbReference>
<dbReference type="OrthoDB" id="1650327at2"/>
<sequence>MKFVFDLDGTICFKGKPLSNGIVQCLKDLNKEDVMFASARPIRDMLPVLPKDFHSYTLIGGNGSLIYKNGKLLYARTFTKDQLQTVLQLIEEQEATFLIDGDWNYAYTGPIDHPIVNNIDQGKLAQQVSVEQLSSVVKVLIVTMNDYVTFVDQLQQLDITVHEHCNERLIDLSPNHIHKWNALQTLGITENSYIAFGNDANDISMFQYAAYAVMIDYHDRLAPFADEQIAYQTNGEQAIVDKIRALAQTGMLKTN</sequence>
<protein>
    <submittedName>
        <fullName evidence="1">HAD family hydrolase</fullName>
    </submittedName>
</protein>
<dbReference type="GO" id="GO:0000287">
    <property type="term" value="F:magnesium ion binding"/>
    <property type="evidence" value="ECO:0007669"/>
    <property type="project" value="TreeGrafter"/>
</dbReference>
<dbReference type="Proteomes" id="UP000036780">
    <property type="component" value="Unassembled WGS sequence"/>
</dbReference>
<dbReference type="PANTHER" id="PTHR10000">
    <property type="entry name" value="PHOSPHOSERINE PHOSPHATASE"/>
    <property type="match status" value="1"/>
</dbReference>
<proteinExistence type="predicted"/>
<name>A0A0L0QUG9_VIRPA</name>
<dbReference type="EMBL" id="LGTO01000004">
    <property type="protein sequence ID" value="KNE21853.1"/>
    <property type="molecule type" value="Genomic_DNA"/>
</dbReference>
<dbReference type="PANTHER" id="PTHR10000:SF53">
    <property type="entry name" value="5-AMINO-6-(5-PHOSPHO-D-RIBITYLAMINO)URACIL PHOSPHATASE YBJI-RELATED"/>
    <property type="match status" value="1"/>
</dbReference>
<comment type="caution">
    <text evidence="1">The sequence shown here is derived from an EMBL/GenBank/DDBJ whole genome shotgun (WGS) entry which is preliminary data.</text>
</comment>
<accession>A0A0L0QUG9</accession>
<dbReference type="Pfam" id="PF08282">
    <property type="entry name" value="Hydrolase_3"/>
    <property type="match status" value="1"/>
</dbReference>
<dbReference type="GO" id="GO:0005829">
    <property type="term" value="C:cytosol"/>
    <property type="evidence" value="ECO:0007669"/>
    <property type="project" value="TreeGrafter"/>
</dbReference>
<dbReference type="InterPro" id="IPR023214">
    <property type="entry name" value="HAD_sf"/>
</dbReference>
<organism evidence="1 2">
    <name type="scientific">Virgibacillus pantothenticus</name>
    <dbReference type="NCBI Taxonomy" id="1473"/>
    <lineage>
        <taxon>Bacteria</taxon>
        <taxon>Bacillati</taxon>
        <taxon>Bacillota</taxon>
        <taxon>Bacilli</taxon>
        <taxon>Bacillales</taxon>
        <taxon>Bacillaceae</taxon>
        <taxon>Virgibacillus</taxon>
    </lineage>
</organism>
<dbReference type="Gene3D" id="3.40.50.1000">
    <property type="entry name" value="HAD superfamily/HAD-like"/>
    <property type="match status" value="1"/>
</dbReference>